<dbReference type="Pfam" id="PF07681">
    <property type="entry name" value="DoxX"/>
    <property type="match status" value="1"/>
</dbReference>
<keyword evidence="3 5" id="KW-1133">Transmembrane helix</keyword>
<evidence type="ECO:0000313" key="6">
    <source>
        <dbReference type="EMBL" id="RJF79651.1"/>
    </source>
</evidence>
<sequence>MPLPPIIKRAWIDRARAAFTAGPIRCLAHLGLCAAYLQGGLVKLSDVPAAMDEMAHFGLSPPALFAGIVIVVELAGSAMVLSGFWRWLGALGLGVFTLFATLTALRFWELPIGHDRFMAANAFFEHLGLIGGFLLVAWHDLTRQGQRSSTPSAAEERR</sequence>
<dbReference type="GO" id="GO:0016020">
    <property type="term" value="C:membrane"/>
    <property type="evidence" value="ECO:0007669"/>
    <property type="project" value="UniProtKB-SubCell"/>
</dbReference>
<dbReference type="InterPro" id="IPR032808">
    <property type="entry name" value="DoxX"/>
</dbReference>
<name>A0A418VT44_9PROT</name>
<reference evidence="6 7" key="1">
    <citation type="submission" date="2018-09" db="EMBL/GenBank/DDBJ databases">
        <authorList>
            <person name="Zhu H."/>
        </authorList>
    </citation>
    <scope>NUCLEOTIDE SEQUENCE [LARGE SCALE GENOMIC DNA]</scope>
    <source>
        <strain evidence="6 7">K2W22B-5</strain>
    </source>
</reference>
<accession>A0A418VT44</accession>
<feature type="transmembrane region" description="Helical" evidence="5">
    <location>
        <begin position="117"/>
        <end position="138"/>
    </location>
</feature>
<evidence type="ECO:0000256" key="5">
    <source>
        <dbReference type="SAM" id="Phobius"/>
    </source>
</evidence>
<evidence type="ECO:0000256" key="2">
    <source>
        <dbReference type="ARBA" id="ARBA00022692"/>
    </source>
</evidence>
<dbReference type="Proteomes" id="UP000283458">
    <property type="component" value="Unassembled WGS sequence"/>
</dbReference>
<evidence type="ECO:0000256" key="1">
    <source>
        <dbReference type="ARBA" id="ARBA00004141"/>
    </source>
</evidence>
<evidence type="ECO:0000256" key="4">
    <source>
        <dbReference type="ARBA" id="ARBA00023136"/>
    </source>
</evidence>
<protein>
    <submittedName>
        <fullName evidence="6">DoxX family protein</fullName>
    </submittedName>
</protein>
<organism evidence="6 7">
    <name type="scientific">Azospirillum cavernae</name>
    <dbReference type="NCBI Taxonomy" id="2320860"/>
    <lineage>
        <taxon>Bacteria</taxon>
        <taxon>Pseudomonadati</taxon>
        <taxon>Pseudomonadota</taxon>
        <taxon>Alphaproteobacteria</taxon>
        <taxon>Rhodospirillales</taxon>
        <taxon>Azospirillaceae</taxon>
        <taxon>Azospirillum</taxon>
    </lineage>
</organism>
<feature type="transmembrane region" description="Helical" evidence="5">
    <location>
        <begin position="87"/>
        <end position="105"/>
    </location>
</feature>
<evidence type="ECO:0000256" key="3">
    <source>
        <dbReference type="ARBA" id="ARBA00022989"/>
    </source>
</evidence>
<dbReference type="OrthoDB" id="7064507at2"/>
<comment type="caution">
    <text evidence="6">The sequence shown here is derived from an EMBL/GenBank/DDBJ whole genome shotgun (WGS) entry which is preliminary data.</text>
</comment>
<gene>
    <name evidence="6" type="ORF">D3877_19995</name>
</gene>
<keyword evidence="2 5" id="KW-0812">Transmembrane</keyword>
<comment type="subcellular location">
    <subcellularLocation>
        <location evidence="1">Membrane</location>
        <topology evidence="1">Multi-pass membrane protein</topology>
    </subcellularLocation>
</comment>
<dbReference type="EMBL" id="QYUL01000003">
    <property type="protein sequence ID" value="RJF79651.1"/>
    <property type="molecule type" value="Genomic_DNA"/>
</dbReference>
<evidence type="ECO:0000313" key="7">
    <source>
        <dbReference type="Proteomes" id="UP000283458"/>
    </source>
</evidence>
<dbReference type="AlphaFoldDB" id="A0A418VT44"/>
<proteinExistence type="predicted"/>
<keyword evidence="7" id="KW-1185">Reference proteome</keyword>
<feature type="transmembrane region" description="Helical" evidence="5">
    <location>
        <begin position="63"/>
        <end position="81"/>
    </location>
</feature>
<keyword evidence="4 5" id="KW-0472">Membrane</keyword>
<dbReference type="RefSeq" id="WP_119833106.1">
    <property type="nucleotide sequence ID" value="NZ_QYUL01000003.1"/>
</dbReference>